<reference evidence="3 4" key="1">
    <citation type="submission" date="2017-12" db="EMBL/GenBank/DDBJ databases">
        <title>Genome Sequence of the Amphotericin B-resistant Candida duobushaemulonii strain, B09383.</title>
        <authorList>
            <person name="Chow N.A."/>
            <person name="Gade L."/>
            <person name="Batra D."/>
            <person name="Rowe L.A."/>
            <person name="Loparev V.N."/>
            <person name="Litvintseva A.P."/>
        </authorList>
    </citation>
    <scope>NUCLEOTIDE SEQUENCE [LARGE SCALE GENOMIC DNA]</scope>
    <source>
        <strain evidence="3 4">B09383</strain>
    </source>
</reference>
<organism evidence="3 4">
    <name type="scientific">Candidozyma duobushaemuli</name>
    <dbReference type="NCBI Taxonomy" id="1231522"/>
    <lineage>
        <taxon>Eukaryota</taxon>
        <taxon>Fungi</taxon>
        <taxon>Dikarya</taxon>
        <taxon>Ascomycota</taxon>
        <taxon>Saccharomycotina</taxon>
        <taxon>Pichiomycetes</taxon>
        <taxon>Metschnikowiaceae</taxon>
        <taxon>Candidozyma</taxon>
    </lineage>
</organism>
<protein>
    <recommendedName>
        <fullName evidence="2">PITH domain-containing protein</fullName>
    </recommendedName>
</protein>
<dbReference type="GeneID" id="37001348"/>
<dbReference type="PANTHER" id="PTHR12175">
    <property type="entry name" value="AD039 HT014 THIOREDOXIN FAMILY TRP26"/>
    <property type="match status" value="1"/>
</dbReference>
<evidence type="ECO:0000259" key="2">
    <source>
        <dbReference type="PROSITE" id="PS51532"/>
    </source>
</evidence>
<dbReference type="InterPro" id="IPR045099">
    <property type="entry name" value="PITH1-like"/>
</dbReference>
<dbReference type="PROSITE" id="PS51532">
    <property type="entry name" value="PITH"/>
    <property type="match status" value="1"/>
</dbReference>
<name>A0A2V1ANB9_9ASCO</name>
<dbReference type="RefSeq" id="XP_025339361.1">
    <property type="nucleotide sequence ID" value="XM_025479888.1"/>
</dbReference>
<dbReference type="PANTHER" id="PTHR12175:SF1">
    <property type="entry name" value="PITH DOMAIN-CONTAINING PROTEIN 1"/>
    <property type="match status" value="1"/>
</dbReference>
<dbReference type="Gene3D" id="2.60.120.470">
    <property type="entry name" value="PITH domain"/>
    <property type="match status" value="1"/>
</dbReference>
<sequence length="304" mass="34363">MDDSYTGDINSTLLLRSSSTSRKLSNTDGFATQKYVQSNQQLKKSPHPRVHLLIAPVRQLFTDPKTSHTINMSCENEHIHGHSHGDGDGDDHVPPIPTSIASSLNSKVDLPHVTALNLENKPEDLAKLFKDSNTRYSLQPVLKSDADEQLILHVPFLNGSVKLHSIILRTNGDKFCPKSIKLWKNNRDIDFDNVDSVKPLHKLEHPHVGVNYNDDDDEIPEVLEDDADFVEHHVPRHIFTGIQHLTLFFEDIYGDEEQTHLHSIELRGEFTELTKDPVVTLYESAPNPADHKVAETTTQMQSFH</sequence>
<dbReference type="InterPro" id="IPR008979">
    <property type="entry name" value="Galactose-bd-like_sf"/>
</dbReference>
<dbReference type="GO" id="GO:0005737">
    <property type="term" value="C:cytoplasm"/>
    <property type="evidence" value="ECO:0007669"/>
    <property type="project" value="UniProtKB-ARBA"/>
</dbReference>
<proteinExistence type="inferred from homology"/>
<accession>A0A2V1ANB9</accession>
<comment type="caution">
    <text evidence="3">The sequence shown here is derived from an EMBL/GenBank/DDBJ whole genome shotgun (WGS) entry which is preliminary data.</text>
</comment>
<dbReference type="InterPro" id="IPR010400">
    <property type="entry name" value="PITH_dom"/>
</dbReference>
<dbReference type="AlphaFoldDB" id="A0A2V1ANB9"/>
<comment type="similarity">
    <text evidence="1">Belongs to the PITHD1 family.</text>
</comment>
<gene>
    <name evidence="3" type="ORF">CXQ87_001348</name>
</gene>
<evidence type="ECO:0000313" key="4">
    <source>
        <dbReference type="Proteomes" id="UP000244406"/>
    </source>
</evidence>
<dbReference type="EMBL" id="PKFP01000008">
    <property type="protein sequence ID" value="PVH18421.1"/>
    <property type="molecule type" value="Genomic_DNA"/>
</dbReference>
<dbReference type="Pfam" id="PF06201">
    <property type="entry name" value="PITH"/>
    <property type="match status" value="1"/>
</dbReference>
<feature type="domain" description="PITH" evidence="2">
    <location>
        <begin position="93"/>
        <end position="286"/>
    </location>
</feature>
<dbReference type="SUPFAM" id="SSF49785">
    <property type="entry name" value="Galactose-binding domain-like"/>
    <property type="match status" value="1"/>
</dbReference>
<dbReference type="GO" id="GO:0005634">
    <property type="term" value="C:nucleus"/>
    <property type="evidence" value="ECO:0007669"/>
    <property type="project" value="TreeGrafter"/>
</dbReference>
<keyword evidence="4" id="KW-1185">Reference proteome</keyword>
<dbReference type="Proteomes" id="UP000244406">
    <property type="component" value="Unassembled WGS sequence"/>
</dbReference>
<evidence type="ECO:0000313" key="3">
    <source>
        <dbReference type="EMBL" id="PVH18421.1"/>
    </source>
</evidence>
<evidence type="ECO:0000256" key="1">
    <source>
        <dbReference type="ARBA" id="ARBA00025788"/>
    </source>
</evidence>
<dbReference type="InterPro" id="IPR037047">
    <property type="entry name" value="PITH_dom_sf"/>
</dbReference>
<dbReference type="VEuPathDB" id="FungiDB:CXQ87_001348"/>